<dbReference type="EMBL" id="KV419397">
    <property type="protein sequence ID" value="KZS97481.1"/>
    <property type="molecule type" value="Genomic_DNA"/>
</dbReference>
<feature type="compositionally biased region" description="Pro residues" evidence="1">
    <location>
        <begin position="53"/>
        <end position="63"/>
    </location>
</feature>
<keyword evidence="4" id="KW-1185">Reference proteome</keyword>
<dbReference type="Proteomes" id="UP000076722">
    <property type="component" value="Unassembled WGS sequence"/>
</dbReference>
<feature type="chain" id="PRO_5007854783" description="Membrane anchor Opy2 N-terminal domain-containing protein" evidence="2">
    <location>
        <begin position="19"/>
        <end position="486"/>
    </location>
</feature>
<feature type="compositionally biased region" description="Low complexity" evidence="1">
    <location>
        <begin position="34"/>
        <end position="52"/>
    </location>
</feature>
<accession>A0A164Z2N8</accession>
<name>A0A164Z2N8_9AGAM</name>
<feature type="region of interest" description="Disordered" evidence="1">
    <location>
        <begin position="143"/>
        <end position="174"/>
    </location>
</feature>
<evidence type="ECO:0000313" key="3">
    <source>
        <dbReference type="EMBL" id="KZS97481.1"/>
    </source>
</evidence>
<gene>
    <name evidence="3" type="ORF">SISNIDRAFT_493551</name>
</gene>
<feature type="compositionally biased region" description="Low complexity" evidence="1">
    <location>
        <begin position="273"/>
        <end position="286"/>
    </location>
</feature>
<evidence type="ECO:0008006" key="5">
    <source>
        <dbReference type="Google" id="ProtNLM"/>
    </source>
</evidence>
<reference evidence="3 4" key="1">
    <citation type="journal article" date="2016" name="Mol. Biol. Evol.">
        <title>Comparative Genomics of Early-Diverging Mushroom-Forming Fungi Provides Insights into the Origins of Lignocellulose Decay Capabilities.</title>
        <authorList>
            <person name="Nagy L.G."/>
            <person name="Riley R."/>
            <person name="Tritt A."/>
            <person name="Adam C."/>
            <person name="Daum C."/>
            <person name="Floudas D."/>
            <person name="Sun H."/>
            <person name="Yadav J.S."/>
            <person name="Pangilinan J."/>
            <person name="Larsson K.H."/>
            <person name="Matsuura K."/>
            <person name="Barry K."/>
            <person name="Labutti K."/>
            <person name="Kuo R."/>
            <person name="Ohm R.A."/>
            <person name="Bhattacharya S.S."/>
            <person name="Shirouzu T."/>
            <person name="Yoshinaga Y."/>
            <person name="Martin F.M."/>
            <person name="Grigoriev I.V."/>
            <person name="Hibbett D.S."/>
        </authorList>
    </citation>
    <scope>NUCLEOTIDE SEQUENCE [LARGE SCALE GENOMIC DNA]</scope>
    <source>
        <strain evidence="3 4">HHB9708</strain>
    </source>
</reference>
<feature type="region of interest" description="Disordered" evidence="1">
    <location>
        <begin position="29"/>
        <end position="66"/>
    </location>
</feature>
<evidence type="ECO:0000313" key="4">
    <source>
        <dbReference type="Proteomes" id="UP000076722"/>
    </source>
</evidence>
<keyword evidence="2" id="KW-0732">Signal</keyword>
<evidence type="ECO:0000256" key="1">
    <source>
        <dbReference type="SAM" id="MobiDB-lite"/>
    </source>
</evidence>
<feature type="region of interest" description="Disordered" evidence="1">
    <location>
        <begin position="116"/>
        <end position="135"/>
    </location>
</feature>
<feature type="signal peptide" evidence="2">
    <location>
        <begin position="1"/>
        <end position="18"/>
    </location>
</feature>
<protein>
    <recommendedName>
        <fullName evidence="5">Membrane anchor Opy2 N-terminal domain-containing protein</fullName>
    </recommendedName>
</protein>
<organism evidence="3 4">
    <name type="scientific">Sistotremastrum niveocremeum HHB9708</name>
    <dbReference type="NCBI Taxonomy" id="1314777"/>
    <lineage>
        <taxon>Eukaryota</taxon>
        <taxon>Fungi</taxon>
        <taxon>Dikarya</taxon>
        <taxon>Basidiomycota</taxon>
        <taxon>Agaricomycotina</taxon>
        <taxon>Agaricomycetes</taxon>
        <taxon>Sistotremastrales</taxon>
        <taxon>Sistotremastraceae</taxon>
        <taxon>Sertulicium</taxon>
        <taxon>Sertulicium niveocremeum</taxon>
    </lineage>
</organism>
<dbReference type="AlphaFoldDB" id="A0A164Z2N8"/>
<evidence type="ECO:0000256" key="2">
    <source>
        <dbReference type="SAM" id="SignalP"/>
    </source>
</evidence>
<feature type="region of interest" description="Disordered" evidence="1">
    <location>
        <begin position="192"/>
        <end position="310"/>
    </location>
</feature>
<feature type="compositionally biased region" description="Low complexity" evidence="1">
    <location>
        <begin position="202"/>
        <end position="246"/>
    </location>
</feature>
<proteinExistence type="predicted"/>
<sequence length="486" mass="48248">MFPSKLLVLFASIALSVAIAPPVPLPVSPPAVPTPSSSSSTSAPASSSSAAAPAPPVAPPALPSLPRRDYDDYVMNLAHEKRADVDMHLPRTDIDIHHDLPRSNVATNVNIPRSDFDVHLPRTPQHPHAKPSTEDLEAWKEMTRREIESSVGSSCSSGAGGQAGGSSSNTGGVGVPSGLGLGKLFAAPGVPAGPRIPSAPSTPNTPGLPSGLGLSKLLSTLGSTGDVTPSSSEQSTSPDSSSNSPQAPAPAPAPEDPSSAPAAAPAPAPAPAPAQADPAPAAANSPNPSPDPSSTGPNPVPTPSVPSLHPSIASGLAKLLTPFHQANAQSGQGDGTRVPSAGGLGALHLGVFGAASASASQGGVPTSVVDTSSLFALPTSIISTVTTGIPPALPTSVLPTSSVGIPSTPSDLSSLGNLLTTTCVGKDRRPVNVTLSNDVAHCGSCQQECTVAKVPGASAVVCRERKCQAIACVVGYTLSGYACIKN</sequence>